<feature type="non-terminal residue" evidence="1">
    <location>
        <position position="143"/>
    </location>
</feature>
<dbReference type="AlphaFoldDB" id="A0A382LSH3"/>
<reference evidence="1" key="1">
    <citation type="submission" date="2018-05" db="EMBL/GenBank/DDBJ databases">
        <authorList>
            <person name="Lanie J.A."/>
            <person name="Ng W.-L."/>
            <person name="Kazmierczak K.M."/>
            <person name="Andrzejewski T.M."/>
            <person name="Davidsen T.M."/>
            <person name="Wayne K.J."/>
            <person name="Tettelin H."/>
            <person name="Glass J.I."/>
            <person name="Rusch D."/>
            <person name="Podicherti R."/>
            <person name="Tsui H.-C.T."/>
            <person name="Winkler M.E."/>
        </authorList>
    </citation>
    <scope>NUCLEOTIDE SEQUENCE</scope>
</reference>
<proteinExistence type="predicted"/>
<protein>
    <submittedName>
        <fullName evidence="1">Uncharacterized protein</fullName>
    </submittedName>
</protein>
<name>A0A382LSH3_9ZZZZ</name>
<sequence>MRNEDVYPIVPNIDVFVNWLMDIQHHKYFDKFNYYLTGGFISWPEKTKDVDIIITKRDGPRTTLKELEELMVDMFDSAYDIHGFFLDTFYMRTPQWIADYPRNREVLKSVERKQLFITITKHKPPTYVVNFKRYGKLNCCYMG</sequence>
<gene>
    <name evidence="1" type="ORF">METZ01_LOCUS292558</name>
</gene>
<evidence type="ECO:0000313" key="1">
    <source>
        <dbReference type="EMBL" id="SVC39704.1"/>
    </source>
</evidence>
<dbReference type="EMBL" id="UINC01088995">
    <property type="protein sequence ID" value="SVC39704.1"/>
    <property type="molecule type" value="Genomic_DNA"/>
</dbReference>
<organism evidence="1">
    <name type="scientific">marine metagenome</name>
    <dbReference type="NCBI Taxonomy" id="408172"/>
    <lineage>
        <taxon>unclassified sequences</taxon>
        <taxon>metagenomes</taxon>
        <taxon>ecological metagenomes</taxon>
    </lineage>
</organism>
<accession>A0A382LSH3</accession>